<dbReference type="Proteomes" id="UP000805193">
    <property type="component" value="Unassembled WGS sequence"/>
</dbReference>
<comment type="caution">
    <text evidence="1">The sequence shown here is derived from an EMBL/GenBank/DDBJ whole genome shotgun (WGS) entry which is preliminary data.</text>
</comment>
<name>A0AC60R1X3_IXOPE</name>
<keyword evidence="2" id="KW-1185">Reference proteome</keyword>
<accession>A0AC60R1X3</accession>
<protein>
    <submittedName>
        <fullName evidence="1">Uncharacterized protein</fullName>
    </submittedName>
</protein>
<gene>
    <name evidence="1" type="ORF">HPB47_027704</name>
</gene>
<proteinExistence type="predicted"/>
<evidence type="ECO:0000313" key="1">
    <source>
        <dbReference type="EMBL" id="KAG0445065.1"/>
    </source>
</evidence>
<evidence type="ECO:0000313" key="2">
    <source>
        <dbReference type="Proteomes" id="UP000805193"/>
    </source>
</evidence>
<dbReference type="EMBL" id="JABSTQ010000988">
    <property type="protein sequence ID" value="KAG0445065.1"/>
    <property type="molecule type" value="Genomic_DNA"/>
</dbReference>
<feature type="non-terminal residue" evidence="1">
    <location>
        <position position="866"/>
    </location>
</feature>
<reference evidence="1 2" key="1">
    <citation type="journal article" date="2020" name="Cell">
        <title>Large-Scale Comparative Analyses of Tick Genomes Elucidate Their Genetic Diversity and Vector Capacities.</title>
        <authorList>
            <consortium name="Tick Genome and Microbiome Consortium (TIGMIC)"/>
            <person name="Jia N."/>
            <person name="Wang J."/>
            <person name="Shi W."/>
            <person name="Du L."/>
            <person name="Sun Y."/>
            <person name="Zhan W."/>
            <person name="Jiang J.F."/>
            <person name="Wang Q."/>
            <person name="Zhang B."/>
            <person name="Ji P."/>
            <person name="Bell-Sakyi L."/>
            <person name="Cui X.M."/>
            <person name="Yuan T.T."/>
            <person name="Jiang B.G."/>
            <person name="Yang W.F."/>
            <person name="Lam T.T."/>
            <person name="Chang Q.C."/>
            <person name="Ding S.J."/>
            <person name="Wang X.J."/>
            <person name="Zhu J.G."/>
            <person name="Ruan X.D."/>
            <person name="Zhao L."/>
            <person name="Wei J.T."/>
            <person name="Ye R.Z."/>
            <person name="Que T.C."/>
            <person name="Du C.H."/>
            <person name="Zhou Y.H."/>
            <person name="Cheng J.X."/>
            <person name="Dai P.F."/>
            <person name="Guo W.B."/>
            <person name="Han X.H."/>
            <person name="Huang E.J."/>
            <person name="Li L.F."/>
            <person name="Wei W."/>
            <person name="Gao Y.C."/>
            <person name="Liu J.Z."/>
            <person name="Shao H.Z."/>
            <person name="Wang X."/>
            <person name="Wang C.C."/>
            <person name="Yang T.C."/>
            <person name="Huo Q.B."/>
            <person name="Li W."/>
            <person name="Chen H.Y."/>
            <person name="Chen S.E."/>
            <person name="Zhou L.G."/>
            <person name="Ni X.B."/>
            <person name="Tian J.H."/>
            <person name="Sheng Y."/>
            <person name="Liu T."/>
            <person name="Pan Y.S."/>
            <person name="Xia L.Y."/>
            <person name="Li J."/>
            <person name="Zhao F."/>
            <person name="Cao W.C."/>
        </authorList>
    </citation>
    <scope>NUCLEOTIDE SEQUENCE [LARGE SCALE GENOMIC DNA]</scope>
    <source>
        <strain evidence="1">Iper-2018</strain>
    </source>
</reference>
<organism evidence="1 2">
    <name type="scientific">Ixodes persulcatus</name>
    <name type="common">Taiga tick</name>
    <dbReference type="NCBI Taxonomy" id="34615"/>
    <lineage>
        <taxon>Eukaryota</taxon>
        <taxon>Metazoa</taxon>
        <taxon>Ecdysozoa</taxon>
        <taxon>Arthropoda</taxon>
        <taxon>Chelicerata</taxon>
        <taxon>Arachnida</taxon>
        <taxon>Acari</taxon>
        <taxon>Parasitiformes</taxon>
        <taxon>Ixodida</taxon>
        <taxon>Ixodoidea</taxon>
        <taxon>Ixodidae</taxon>
        <taxon>Ixodinae</taxon>
        <taxon>Ixodes</taxon>
    </lineage>
</organism>
<sequence length="866" mass="97168">RDRGPALGAPCSGGMERGSRLAFRSAPRSLGRALLLLAIVLLDRNDPCHGLRQRAKHRGHRWVAGPWSTCVTEDNCSQGWRMRTVRCVDIGGEQSTDRHCRHRTKPPSFDSCYSGCDQRQHLLRWQVGEWSPCEHVNARPHLRSQCRPDVPETGLARRNVSCVFQPAVGPSRAVDSAACLHLPQPSSELRCAIPCPQDCVVSPFEAWPPCHAICQNHTVSRRRTVLVGPLNGGNDCPALSETMSCPPRQGCRSWHKRKSRRKAPGDKVFVLSVGPWSECQSDEAPQESDSETPTAFRQPVVGVRRRKVICLDHTGVAVDVLKCRRDENMRALPRDEEGCVVPVNCQVSPWSQWHVEHEGCLLDSGDLSPSGPRRQRRFRTIQQLPLGGANPCPPLVETALQSQHLPLCSSFDWITSEWSSCVPHGSNLCNGGVRQRNVTCIRTKDSRPVAGHLCEMQPRPPLLEECTVPCPVDCLVSEWSPWGQCLPLIRGAPFPAPEEGYRVRSRTVEVHPSSGGKECPHLKETESCDRAVLSHWEPEPWNVCQPLSGASCGIGVQSRSARCLFFDGTKVDDAHCIIYESPLLKERECFVPCPDDCVLSEWSPWSPCTLPCAEKMAYGVQSRNRSIIGYPAKGGPVLIRERFVVQSASFGGKPCPWQSLRQVRLCRPESEPWCLALRRSPEDTYSWNTSAWSQCILLPEQHCGVGYQVRKSEWSEWSPCPDDCRNIVSYRWRDRIGNANRCVHGGLRTKHVVALWLDKVSSSDLQQTPSVRRIRCSQQERSDSKADNSTHLRNRTRRILRQPRLVDQCPYHLTETDACLEHNWVVEGLGSCIPKYGASCGEGQSKTLLYCIRKADNLRVDYKYCD</sequence>
<feature type="non-terminal residue" evidence="1">
    <location>
        <position position="1"/>
    </location>
</feature>